<dbReference type="Proteomes" id="UP000530234">
    <property type="component" value="Unassembled WGS sequence"/>
</dbReference>
<dbReference type="AlphaFoldDB" id="A0A7W3XVY9"/>
<evidence type="ECO:0000313" key="1">
    <source>
        <dbReference type="EMBL" id="MBB0229490.1"/>
    </source>
</evidence>
<accession>A0A7W3XVY9</accession>
<reference evidence="2" key="1">
    <citation type="submission" date="2019-10" db="EMBL/GenBank/DDBJ databases">
        <title>Streptomyces sp. nov., a novel actinobacterium isolated from alkaline environment.</title>
        <authorList>
            <person name="Golinska P."/>
        </authorList>
    </citation>
    <scope>NUCLEOTIDE SEQUENCE [LARGE SCALE GENOMIC DNA]</scope>
    <source>
        <strain evidence="2">DSM 42108</strain>
    </source>
</reference>
<protein>
    <submittedName>
        <fullName evidence="1">Uncharacterized protein</fullName>
    </submittedName>
</protein>
<comment type="caution">
    <text evidence="1">The sequence shown here is derived from an EMBL/GenBank/DDBJ whole genome shotgun (WGS) entry which is preliminary data.</text>
</comment>
<evidence type="ECO:0000313" key="2">
    <source>
        <dbReference type="Proteomes" id="UP000530234"/>
    </source>
</evidence>
<gene>
    <name evidence="1" type="ORF">FOE67_08175</name>
</gene>
<keyword evidence="2" id="KW-1185">Reference proteome</keyword>
<dbReference type="RefSeq" id="WP_182662023.1">
    <property type="nucleotide sequence ID" value="NZ_VKHS01000129.1"/>
</dbReference>
<proteinExistence type="predicted"/>
<organism evidence="1 2">
    <name type="scientific">Streptomyces calidiresistens</name>
    <dbReference type="NCBI Taxonomy" id="1485586"/>
    <lineage>
        <taxon>Bacteria</taxon>
        <taxon>Bacillati</taxon>
        <taxon>Actinomycetota</taxon>
        <taxon>Actinomycetes</taxon>
        <taxon>Kitasatosporales</taxon>
        <taxon>Streptomycetaceae</taxon>
        <taxon>Streptomyces</taxon>
    </lineage>
</organism>
<sequence length="153" mass="16418">MRPRVALAHARRAFALSLIAIGLLVALALVLLFTTGWGQRLTADWRGETAVGERTTASASFRLATYEEFHDLCAAVQGAEGQLAALRAELDVVAPDSGRADRIHSSITAVTANRVSLIADYNALARQEHRTAFRDTNLPAELDPDASETSCTA</sequence>
<dbReference type="EMBL" id="VKHS01000129">
    <property type="protein sequence ID" value="MBB0229490.1"/>
    <property type="molecule type" value="Genomic_DNA"/>
</dbReference>
<name>A0A7W3XVY9_9ACTN</name>